<reference evidence="2 3" key="1">
    <citation type="submission" date="2021-03" db="EMBL/GenBank/DDBJ databases">
        <title>Antimicrobial resistance genes in bacteria isolated from Japanese honey, and their potential for conferring macrolide and lincosamide resistance in the American foulbrood pathogen Paenibacillus larvae.</title>
        <authorList>
            <person name="Okamoto M."/>
            <person name="Kumagai M."/>
            <person name="Kanamori H."/>
            <person name="Takamatsu D."/>
        </authorList>
    </citation>
    <scope>NUCLEOTIDE SEQUENCE [LARGE SCALE GENOMIC DNA]</scope>
    <source>
        <strain evidence="2 3">J15TS10</strain>
    </source>
</reference>
<feature type="transmembrane region" description="Helical" evidence="1">
    <location>
        <begin position="210"/>
        <end position="230"/>
    </location>
</feature>
<protein>
    <submittedName>
        <fullName evidence="2">Bacitracin ABC transporter permease</fullName>
    </submittedName>
</protein>
<proteinExistence type="predicted"/>
<dbReference type="RefSeq" id="WP_213594136.1">
    <property type="nucleotide sequence ID" value="NZ_BOSM01000010.1"/>
</dbReference>
<feature type="transmembrane region" description="Helical" evidence="1">
    <location>
        <begin position="49"/>
        <end position="70"/>
    </location>
</feature>
<accession>A0ABQ4MX57</accession>
<evidence type="ECO:0000256" key="1">
    <source>
        <dbReference type="SAM" id="Phobius"/>
    </source>
</evidence>
<evidence type="ECO:0000313" key="3">
    <source>
        <dbReference type="Proteomes" id="UP000681290"/>
    </source>
</evidence>
<dbReference type="EMBL" id="BOSM01000010">
    <property type="protein sequence ID" value="GIP60509.1"/>
    <property type="molecule type" value="Genomic_DNA"/>
</dbReference>
<evidence type="ECO:0000313" key="2">
    <source>
        <dbReference type="EMBL" id="GIP60509.1"/>
    </source>
</evidence>
<dbReference type="PANTHER" id="PTHR37305">
    <property type="entry name" value="INTEGRAL MEMBRANE PROTEIN-RELATED"/>
    <property type="match status" value="1"/>
</dbReference>
<dbReference type="Proteomes" id="UP000681290">
    <property type="component" value="Unassembled WGS sequence"/>
</dbReference>
<name>A0ABQ4MX57_9BACL</name>
<feature type="transmembrane region" description="Helical" evidence="1">
    <location>
        <begin position="131"/>
        <end position="155"/>
    </location>
</feature>
<comment type="caution">
    <text evidence="2">The sequence shown here is derived from an EMBL/GenBank/DDBJ whole genome shotgun (WGS) entry which is preliminary data.</text>
</comment>
<dbReference type="Pfam" id="PF12730">
    <property type="entry name" value="ABC2_membrane_4"/>
    <property type="match status" value="1"/>
</dbReference>
<feature type="transmembrane region" description="Helical" evidence="1">
    <location>
        <begin position="20"/>
        <end position="37"/>
    </location>
</feature>
<gene>
    <name evidence="2" type="ORF">J15TS10_43230</name>
</gene>
<dbReference type="PANTHER" id="PTHR37305:SF1">
    <property type="entry name" value="MEMBRANE PROTEIN"/>
    <property type="match status" value="1"/>
</dbReference>
<keyword evidence="1" id="KW-1133">Transmembrane helix</keyword>
<feature type="transmembrane region" description="Helical" evidence="1">
    <location>
        <begin position="162"/>
        <end position="180"/>
    </location>
</feature>
<keyword evidence="1" id="KW-0812">Transmembrane</keyword>
<organism evidence="2 3">
    <name type="scientific">Paenibacillus woosongensis</name>
    <dbReference type="NCBI Taxonomy" id="307580"/>
    <lineage>
        <taxon>Bacteria</taxon>
        <taxon>Bacillati</taxon>
        <taxon>Bacillota</taxon>
        <taxon>Bacilli</taxon>
        <taxon>Bacillales</taxon>
        <taxon>Paenibacillaceae</taxon>
        <taxon>Paenibacillus</taxon>
    </lineage>
</organism>
<sequence>MKTLLSVIAVENKKLVRSYVLWGTLALYLFVCAIRAGEGDWNTYLGNVVFMFSSVLGLVGFAVLTSWAFGREYADRTLKDLLALPMSRGKVVAAKVAASFVWCLILTEITFLFSLFIGLMAGIPNFSKTMVLHYFIQLLIVTAINLLLCGPVVFLASLSRGYLVPITYAFATLMVALIAGPTELSRYLPWGIPALQFAGSSSAVFPLASISYFIVAITGAAGFAATWAWWRWADHK</sequence>
<feature type="transmembrane region" description="Helical" evidence="1">
    <location>
        <begin position="91"/>
        <end position="119"/>
    </location>
</feature>
<keyword evidence="3" id="KW-1185">Reference proteome</keyword>
<keyword evidence="1" id="KW-0472">Membrane</keyword>